<evidence type="ECO:0000256" key="3">
    <source>
        <dbReference type="ARBA" id="ARBA00022737"/>
    </source>
</evidence>
<dbReference type="GO" id="GO:0098552">
    <property type="term" value="C:side of membrane"/>
    <property type="evidence" value="ECO:0007669"/>
    <property type="project" value="UniProtKB-KW"/>
</dbReference>
<keyword evidence="3" id="KW-0677">Repeat</keyword>
<dbReference type="Proteomes" id="UP000694546">
    <property type="component" value="Chromosome 9"/>
</dbReference>
<evidence type="ECO:0000256" key="7">
    <source>
        <dbReference type="SAM" id="MobiDB-lite"/>
    </source>
</evidence>
<dbReference type="GO" id="GO:0034332">
    <property type="term" value="P:adherens junction organization"/>
    <property type="evidence" value="ECO:0007669"/>
    <property type="project" value="UniProtKB-ARBA"/>
</dbReference>
<dbReference type="CDD" id="cd11304">
    <property type="entry name" value="Cadherin_repeat"/>
    <property type="match status" value="5"/>
</dbReference>
<reference evidence="9" key="2">
    <citation type="submission" date="2025-09" db="UniProtKB">
        <authorList>
            <consortium name="Ensembl"/>
        </authorList>
    </citation>
    <scope>IDENTIFICATION</scope>
</reference>
<dbReference type="InterPro" id="IPR002126">
    <property type="entry name" value="Cadherin-like_dom"/>
</dbReference>
<keyword evidence="5" id="KW-0472">Membrane</keyword>
<evidence type="ECO:0000313" key="10">
    <source>
        <dbReference type="Proteomes" id="UP000694546"/>
    </source>
</evidence>
<keyword evidence="2" id="KW-0165">Cleavage on pair of basic residues</keyword>
<dbReference type="GO" id="GO:0042074">
    <property type="term" value="P:cell migration involved in gastrulation"/>
    <property type="evidence" value="ECO:0007669"/>
    <property type="project" value="UniProtKB-ARBA"/>
</dbReference>
<feature type="compositionally biased region" description="Pro residues" evidence="7">
    <location>
        <begin position="563"/>
        <end position="578"/>
    </location>
</feature>
<dbReference type="GO" id="GO:0007498">
    <property type="term" value="P:mesoderm development"/>
    <property type="evidence" value="ECO:0007669"/>
    <property type="project" value="UniProtKB-ARBA"/>
</dbReference>
<dbReference type="PROSITE" id="PS00232">
    <property type="entry name" value="CADHERIN_1"/>
    <property type="match status" value="1"/>
</dbReference>
<dbReference type="GO" id="GO:0044331">
    <property type="term" value="P:cell-cell adhesion mediated by cadherin"/>
    <property type="evidence" value="ECO:0007669"/>
    <property type="project" value="TreeGrafter"/>
</dbReference>
<feature type="region of interest" description="Disordered" evidence="7">
    <location>
        <begin position="549"/>
        <end position="578"/>
    </location>
</feature>
<feature type="domain" description="Cadherin" evidence="8">
    <location>
        <begin position="10"/>
        <end position="83"/>
    </location>
</feature>
<organism evidence="9 10">
    <name type="scientific">Gadus morhua</name>
    <name type="common">Atlantic cod</name>
    <dbReference type="NCBI Taxonomy" id="8049"/>
    <lineage>
        <taxon>Eukaryota</taxon>
        <taxon>Metazoa</taxon>
        <taxon>Chordata</taxon>
        <taxon>Craniata</taxon>
        <taxon>Vertebrata</taxon>
        <taxon>Euteleostomi</taxon>
        <taxon>Actinopterygii</taxon>
        <taxon>Neopterygii</taxon>
        <taxon>Teleostei</taxon>
        <taxon>Neoteleostei</taxon>
        <taxon>Acanthomorphata</taxon>
        <taxon>Zeiogadaria</taxon>
        <taxon>Gadariae</taxon>
        <taxon>Gadiformes</taxon>
        <taxon>Gadoidei</taxon>
        <taxon>Gadidae</taxon>
        <taxon>Gadus</taxon>
    </lineage>
</organism>
<dbReference type="GO" id="GO:0007043">
    <property type="term" value="P:cell-cell junction assembly"/>
    <property type="evidence" value="ECO:0007669"/>
    <property type="project" value="TreeGrafter"/>
</dbReference>
<dbReference type="GO" id="GO:0001841">
    <property type="term" value="P:neural tube formation"/>
    <property type="evidence" value="ECO:0007669"/>
    <property type="project" value="UniProtKB-ARBA"/>
</dbReference>
<name>A0A8C4YXA2_GADMO</name>
<dbReference type="Pfam" id="PF00028">
    <property type="entry name" value="Cadherin"/>
    <property type="match status" value="4"/>
</dbReference>
<dbReference type="GO" id="GO:0016339">
    <property type="term" value="P:calcium-dependent cell-cell adhesion via plasma membrane cell adhesion molecules"/>
    <property type="evidence" value="ECO:0007669"/>
    <property type="project" value="TreeGrafter"/>
</dbReference>
<dbReference type="GO" id="GO:0008013">
    <property type="term" value="F:beta-catenin binding"/>
    <property type="evidence" value="ECO:0007669"/>
    <property type="project" value="TreeGrafter"/>
</dbReference>
<feature type="domain" description="Cadherin" evidence="8">
    <location>
        <begin position="211"/>
        <end position="315"/>
    </location>
</feature>
<evidence type="ECO:0000256" key="1">
    <source>
        <dbReference type="ARBA" id="ARBA00004370"/>
    </source>
</evidence>
<dbReference type="InterPro" id="IPR020894">
    <property type="entry name" value="Cadherin_CS"/>
</dbReference>
<dbReference type="GO" id="GO:0005737">
    <property type="term" value="C:cytoplasm"/>
    <property type="evidence" value="ECO:0007669"/>
    <property type="project" value="UniProtKB-SubCell"/>
</dbReference>
<dbReference type="PANTHER" id="PTHR24027:SF80">
    <property type="entry name" value="CADHERIN-13"/>
    <property type="match status" value="1"/>
</dbReference>
<dbReference type="GeneTree" id="ENSGT00940000155218"/>
<dbReference type="GO" id="GO:0007156">
    <property type="term" value="P:homophilic cell adhesion via plasma membrane adhesion molecules"/>
    <property type="evidence" value="ECO:0007669"/>
    <property type="project" value="InterPro"/>
</dbReference>
<evidence type="ECO:0000256" key="2">
    <source>
        <dbReference type="ARBA" id="ARBA00022685"/>
    </source>
</evidence>
<dbReference type="SUPFAM" id="SSF49313">
    <property type="entry name" value="Cadherin-like"/>
    <property type="match status" value="5"/>
</dbReference>
<dbReference type="InterPro" id="IPR015919">
    <property type="entry name" value="Cadherin-like_sf"/>
</dbReference>
<keyword evidence="10" id="KW-1185">Reference proteome</keyword>
<dbReference type="Ensembl" id="ENSGMOT00000002587.2">
    <property type="protein sequence ID" value="ENSGMOP00000002505.2"/>
    <property type="gene ID" value="ENSGMOG00000002359.2"/>
</dbReference>
<evidence type="ECO:0000259" key="8">
    <source>
        <dbReference type="PROSITE" id="PS50268"/>
    </source>
</evidence>
<feature type="domain" description="Cadherin" evidence="8">
    <location>
        <begin position="316"/>
        <end position="423"/>
    </location>
</feature>
<evidence type="ECO:0000256" key="4">
    <source>
        <dbReference type="ARBA" id="ARBA00022837"/>
    </source>
</evidence>
<dbReference type="GO" id="GO:0016342">
    <property type="term" value="C:catenin complex"/>
    <property type="evidence" value="ECO:0007669"/>
    <property type="project" value="TreeGrafter"/>
</dbReference>
<dbReference type="InterPro" id="IPR039808">
    <property type="entry name" value="Cadherin"/>
</dbReference>
<dbReference type="GO" id="GO:0007398">
    <property type="term" value="P:ectoderm development"/>
    <property type="evidence" value="ECO:0007669"/>
    <property type="project" value="UniProtKB-ARBA"/>
</dbReference>
<evidence type="ECO:0000313" key="9">
    <source>
        <dbReference type="Ensembl" id="ENSGMOP00000002505.2"/>
    </source>
</evidence>
<proteinExistence type="predicted"/>
<dbReference type="GO" id="GO:0045296">
    <property type="term" value="F:cadherin binding"/>
    <property type="evidence" value="ECO:0007669"/>
    <property type="project" value="TreeGrafter"/>
</dbReference>
<comment type="subcellular location">
    <subcellularLocation>
        <location evidence="1">Membrane</location>
    </subcellularLocation>
</comment>
<dbReference type="PANTHER" id="PTHR24027">
    <property type="entry name" value="CADHERIN-23"/>
    <property type="match status" value="1"/>
</dbReference>
<evidence type="ECO:0000256" key="6">
    <source>
        <dbReference type="PROSITE-ProRule" id="PRU00043"/>
    </source>
</evidence>
<keyword evidence="4 6" id="KW-0106">Calcium</keyword>
<dbReference type="GO" id="GO:0060027">
    <property type="term" value="P:convergent extension involved in gastrulation"/>
    <property type="evidence" value="ECO:0007669"/>
    <property type="project" value="UniProtKB-ARBA"/>
</dbReference>
<feature type="domain" description="Cadherin" evidence="8">
    <location>
        <begin position="84"/>
        <end position="201"/>
    </location>
</feature>
<reference evidence="9" key="1">
    <citation type="submission" date="2025-08" db="UniProtKB">
        <authorList>
            <consortium name="Ensembl"/>
        </authorList>
    </citation>
    <scope>IDENTIFICATION</scope>
</reference>
<accession>A0A8C4YXA2</accession>
<dbReference type="GO" id="GO:0005509">
    <property type="term" value="F:calcium ion binding"/>
    <property type="evidence" value="ECO:0007669"/>
    <property type="project" value="UniProtKB-UniRule"/>
</dbReference>
<feature type="compositionally biased region" description="Polar residues" evidence="7">
    <location>
        <begin position="549"/>
        <end position="560"/>
    </location>
</feature>
<dbReference type="GO" id="GO:0000902">
    <property type="term" value="P:cell morphogenesis"/>
    <property type="evidence" value="ECO:0007669"/>
    <property type="project" value="TreeGrafter"/>
</dbReference>
<sequence length="578" mass="61560">MSLEQQGKQTFHLTGPGADQDPQGLFSIAAETGVVSVSRSLDREASDSYQLEVSTSDLGGARVEGPAVLLVTVIDQNDNRPIFSDRRYSGEVLEGSPTGTTVMTMTAHDADDPLTDNAALRYSIARQSPDKPSANMFYIDPERGDIVTVISPSLLDRETLPTTTYQLEIVAKDLAGSEVGLTGTATATITITDHNDHAPEFTHPLFEAQLEEGSVGVVVNLTVDDRDDPATGGWRAVYSIVSGDPRQSFSISTNPDNNEGMLAVVKPLDYEASAFHSLLVWVQNEEPLQGGGPSGSSSTATVQVALLDVNEGPRFSPDPLMVSRMEDLPVGSLVASLTATDPDLLQRQSIRYAVLRDPAGWLAVHPVRGTVNTTTALDRESPHVRNNQYTAVFIATDNGNPPATGTGSLVVHLGDVNDQAPSVFPATVRVCEAAREVGLVEGRDRDLDPNAGPFRIELGAAAGLQDTWEVSRVNATHSQILMLQPLKSANYRVPLLITDSGDPALSSSTELRVQVCVCRKSRMICSSASSLRARLLLLAAATLLSWTGESPPTSSNTTFMTAPPSPQPPPPSPQPPPA</sequence>
<dbReference type="GO" id="GO:0005912">
    <property type="term" value="C:adherens junction"/>
    <property type="evidence" value="ECO:0007669"/>
    <property type="project" value="TreeGrafter"/>
</dbReference>
<dbReference type="GO" id="GO:0030010">
    <property type="term" value="P:establishment of cell polarity"/>
    <property type="evidence" value="ECO:0007669"/>
    <property type="project" value="UniProtKB-ARBA"/>
</dbReference>
<dbReference type="AlphaFoldDB" id="A0A8C4YXA2"/>
<dbReference type="Gene3D" id="2.60.40.60">
    <property type="entry name" value="Cadherins"/>
    <property type="match status" value="5"/>
</dbReference>
<protein>
    <submittedName>
        <fullName evidence="9">Cadherin 13, H-cadherin (heart)</fullName>
    </submittedName>
</protein>
<dbReference type="PROSITE" id="PS50268">
    <property type="entry name" value="CADHERIN_2"/>
    <property type="match status" value="4"/>
</dbReference>
<dbReference type="OMA" id="QVCICKK"/>
<evidence type="ECO:0000256" key="5">
    <source>
        <dbReference type="ARBA" id="ARBA00023136"/>
    </source>
</evidence>
<dbReference type="GO" id="GO:0001764">
    <property type="term" value="P:neuron migration"/>
    <property type="evidence" value="ECO:0007669"/>
    <property type="project" value="UniProtKB-ARBA"/>
</dbReference>
<dbReference type="PRINTS" id="PR00205">
    <property type="entry name" value="CADHERIN"/>
</dbReference>
<dbReference type="SMART" id="SM00112">
    <property type="entry name" value="CA"/>
    <property type="match status" value="4"/>
</dbReference>
<dbReference type="GO" id="GO:0055113">
    <property type="term" value="P:epiboly involved in gastrulation with mouth forming second"/>
    <property type="evidence" value="ECO:0007669"/>
    <property type="project" value="UniProtKB-ARBA"/>
</dbReference>